<accession>J9E9X7</accession>
<reference evidence="2" key="1">
    <citation type="submission" date="2012-08" db="EMBL/GenBank/DDBJ databases">
        <title>The Genome Sequence of Wuchereria bancrofti.</title>
        <authorList>
            <person name="Nutman T.B."/>
            <person name="Fink D.L."/>
            <person name="Russ C."/>
            <person name="Young S."/>
            <person name="Zeng Q."/>
            <person name="Koehrsen M."/>
            <person name="Alvarado L."/>
            <person name="Berlin A."/>
            <person name="Chapman S.B."/>
            <person name="Chen Z."/>
            <person name="Freedman E."/>
            <person name="Gellesch M."/>
            <person name="Goldberg J."/>
            <person name="Griggs A."/>
            <person name="Gujja S."/>
            <person name="Heilman E.R."/>
            <person name="Heiman D."/>
            <person name="Hepburn T."/>
            <person name="Howarth C."/>
            <person name="Jen D."/>
            <person name="Larson L."/>
            <person name="Lewis B."/>
            <person name="Mehta T."/>
            <person name="Park D."/>
            <person name="Pearson M."/>
            <person name="Roberts A."/>
            <person name="Saif S."/>
            <person name="Shea T."/>
            <person name="Shenoy N."/>
            <person name="Sisk P."/>
            <person name="Stolte C."/>
            <person name="Sykes S."/>
            <person name="Walk T."/>
            <person name="White J."/>
            <person name="Yandava C."/>
            <person name="Haas B."/>
            <person name="Henn M.R."/>
            <person name="Nusbaum C."/>
            <person name="Birren B."/>
        </authorList>
    </citation>
    <scope>NUCLEOTIDE SEQUENCE [LARGE SCALE GENOMIC DNA]</scope>
    <source>
        <strain evidence="2">NA</strain>
    </source>
</reference>
<sequence length="104" mass="12153">MTQLDNSMDNDHSINADNSRALLRSRRIKRQGLPCFLCPNIQFLMEVYCAHFKYLFTIAKMAGRKKRSVENACPCCRCCGRKRRSILRNDRSQLQHFNNEAAKK</sequence>
<comment type="caution">
    <text evidence="1">The sequence shown here is derived from an EMBL/GenBank/DDBJ whole genome shotgun (WGS) entry which is preliminary data.</text>
</comment>
<evidence type="ECO:0000313" key="2">
    <source>
        <dbReference type="Proteomes" id="UP000004810"/>
    </source>
</evidence>
<evidence type="ECO:0000313" key="1">
    <source>
        <dbReference type="EMBL" id="EJW72174.1"/>
    </source>
</evidence>
<name>J9E9X7_WUCBA</name>
<protein>
    <submittedName>
        <fullName evidence="1">Uncharacterized protein</fullName>
    </submittedName>
</protein>
<proteinExistence type="predicted"/>
<dbReference type="AlphaFoldDB" id="J9E9X7"/>
<dbReference type="Proteomes" id="UP000004810">
    <property type="component" value="Unassembled WGS sequence"/>
</dbReference>
<organism evidence="1 2">
    <name type="scientific">Wuchereria bancrofti</name>
    <dbReference type="NCBI Taxonomy" id="6293"/>
    <lineage>
        <taxon>Eukaryota</taxon>
        <taxon>Metazoa</taxon>
        <taxon>Ecdysozoa</taxon>
        <taxon>Nematoda</taxon>
        <taxon>Chromadorea</taxon>
        <taxon>Rhabditida</taxon>
        <taxon>Spirurina</taxon>
        <taxon>Spiruromorpha</taxon>
        <taxon>Filarioidea</taxon>
        <taxon>Onchocercidae</taxon>
        <taxon>Wuchereria</taxon>
    </lineage>
</organism>
<gene>
    <name evidence="1" type="ORF">WUBG_16920</name>
</gene>
<dbReference type="EMBL" id="ADBV01016740">
    <property type="protein sequence ID" value="EJW72174.1"/>
    <property type="molecule type" value="Genomic_DNA"/>
</dbReference>